<keyword evidence="8" id="KW-0067">ATP-binding</keyword>
<gene>
    <name evidence="14" type="ORF">SAMN03080598_03828</name>
</gene>
<comment type="function">
    <text evidence="10">Catalyzes the transfer of pyrophosphate from adenosine triphosphate (ATP) to 6-hydroxymethyl-7,8-dihydropterin, an enzymatic step in folate biosynthesis pathway.</text>
</comment>
<evidence type="ECO:0000256" key="2">
    <source>
        <dbReference type="ARBA" id="ARBA00005810"/>
    </source>
</evidence>
<evidence type="ECO:0000256" key="1">
    <source>
        <dbReference type="ARBA" id="ARBA00005051"/>
    </source>
</evidence>
<dbReference type="GO" id="GO:0016301">
    <property type="term" value="F:kinase activity"/>
    <property type="evidence" value="ECO:0007669"/>
    <property type="project" value="UniProtKB-KW"/>
</dbReference>
<dbReference type="RefSeq" id="WP_103926398.1">
    <property type="nucleotide sequence ID" value="NZ_FNVR01000034.1"/>
</dbReference>
<name>A0A1H6A0V7_9BACT</name>
<dbReference type="CDD" id="cd00483">
    <property type="entry name" value="HPPK"/>
    <property type="match status" value="1"/>
</dbReference>
<dbReference type="NCBIfam" id="TIGR01498">
    <property type="entry name" value="folK"/>
    <property type="match status" value="1"/>
</dbReference>
<dbReference type="Pfam" id="PF01288">
    <property type="entry name" value="HPPK"/>
    <property type="match status" value="1"/>
</dbReference>
<dbReference type="Proteomes" id="UP000236736">
    <property type="component" value="Unassembled WGS sequence"/>
</dbReference>
<dbReference type="GO" id="GO:0046654">
    <property type="term" value="P:tetrahydrofolate biosynthetic process"/>
    <property type="evidence" value="ECO:0007669"/>
    <property type="project" value="UniProtKB-UniPathway"/>
</dbReference>
<keyword evidence="6" id="KW-0547">Nucleotide-binding</keyword>
<evidence type="ECO:0000259" key="13">
    <source>
        <dbReference type="Pfam" id="PF01288"/>
    </source>
</evidence>
<proteinExistence type="inferred from homology"/>
<accession>A0A1H6A0V7</accession>
<dbReference type="Gene3D" id="3.30.70.560">
    <property type="entry name" value="7,8-Dihydro-6-hydroxymethylpterin-pyrophosphokinase HPPK"/>
    <property type="match status" value="1"/>
</dbReference>
<keyword evidence="5" id="KW-0808">Transferase</keyword>
<feature type="domain" description="7,8-dihydro-6-hydroxymethylpterin-pyrophosphokinase" evidence="13">
    <location>
        <begin position="6"/>
        <end position="132"/>
    </location>
</feature>
<dbReference type="PANTHER" id="PTHR43071">
    <property type="entry name" value="2-AMINO-4-HYDROXY-6-HYDROXYMETHYLDIHYDROPTERIDINE PYROPHOSPHOKINASE"/>
    <property type="match status" value="1"/>
</dbReference>
<dbReference type="EC" id="2.7.6.3" evidence="3"/>
<comment type="pathway">
    <text evidence="1">Cofactor biosynthesis; tetrahydrofolate biosynthesis; 2-amino-4-hydroxy-6-hydroxymethyl-7,8-dihydropteridine diphosphate from 7,8-dihydroneopterin triphosphate: step 4/4.</text>
</comment>
<organism evidence="14 15">
    <name type="scientific">Algoriphagus boritolerans DSM 17298 = JCM 18970</name>
    <dbReference type="NCBI Taxonomy" id="1120964"/>
    <lineage>
        <taxon>Bacteria</taxon>
        <taxon>Pseudomonadati</taxon>
        <taxon>Bacteroidota</taxon>
        <taxon>Cytophagia</taxon>
        <taxon>Cytophagales</taxon>
        <taxon>Cyclobacteriaceae</taxon>
        <taxon>Algoriphagus</taxon>
    </lineage>
</organism>
<protein>
    <recommendedName>
        <fullName evidence="4">2-amino-4-hydroxy-6-hydroxymethyldihydropteridine pyrophosphokinase</fullName>
        <ecNumber evidence="3">2.7.6.3</ecNumber>
    </recommendedName>
    <alternativeName>
        <fullName evidence="11">6-hydroxymethyl-7,8-dihydropterin pyrophosphokinase</fullName>
    </alternativeName>
    <alternativeName>
        <fullName evidence="12">7,8-dihydro-6-hydroxymethylpterin-pyrophosphokinase</fullName>
    </alternativeName>
</protein>
<dbReference type="PANTHER" id="PTHR43071:SF1">
    <property type="entry name" value="2-AMINO-4-HYDROXY-6-HYDROXYMETHYLDIHYDROPTERIDINE PYROPHOSPHOKINASE"/>
    <property type="match status" value="1"/>
</dbReference>
<dbReference type="STRING" id="1120964.GCA_001313265_06334"/>
<evidence type="ECO:0000256" key="4">
    <source>
        <dbReference type="ARBA" id="ARBA00016218"/>
    </source>
</evidence>
<dbReference type="UniPathway" id="UPA00077">
    <property type="reaction ID" value="UER00155"/>
</dbReference>
<keyword evidence="9" id="KW-0289">Folate biosynthesis</keyword>
<comment type="similarity">
    <text evidence="2">Belongs to the HPPK family.</text>
</comment>
<evidence type="ECO:0000256" key="9">
    <source>
        <dbReference type="ARBA" id="ARBA00022909"/>
    </source>
</evidence>
<evidence type="ECO:0000256" key="8">
    <source>
        <dbReference type="ARBA" id="ARBA00022840"/>
    </source>
</evidence>
<dbReference type="InterPro" id="IPR000550">
    <property type="entry name" value="Hppk"/>
</dbReference>
<dbReference type="GO" id="GO:0046656">
    <property type="term" value="P:folic acid biosynthetic process"/>
    <property type="evidence" value="ECO:0007669"/>
    <property type="project" value="UniProtKB-KW"/>
</dbReference>
<dbReference type="SUPFAM" id="SSF55083">
    <property type="entry name" value="6-hydroxymethyl-7,8-dihydropterin pyrophosphokinase, HPPK"/>
    <property type="match status" value="1"/>
</dbReference>
<evidence type="ECO:0000313" key="14">
    <source>
        <dbReference type="EMBL" id="SEG41874.1"/>
    </source>
</evidence>
<dbReference type="AlphaFoldDB" id="A0A1H6A0V7"/>
<dbReference type="EMBL" id="FNVR01000034">
    <property type="protein sequence ID" value="SEG41874.1"/>
    <property type="molecule type" value="Genomic_DNA"/>
</dbReference>
<keyword evidence="15" id="KW-1185">Reference proteome</keyword>
<evidence type="ECO:0000256" key="5">
    <source>
        <dbReference type="ARBA" id="ARBA00022679"/>
    </source>
</evidence>
<dbReference type="GO" id="GO:0003848">
    <property type="term" value="F:2-amino-4-hydroxy-6-hydroxymethyldihydropteridine diphosphokinase activity"/>
    <property type="evidence" value="ECO:0007669"/>
    <property type="project" value="UniProtKB-EC"/>
</dbReference>
<evidence type="ECO:0000256" key="12">
    <source>
        <dbReference type="ARBA" id="ARBA00033413"/>
    </source>
</evidence>
<evidence type="ECO:0000256" key="6">
    <source>
        <dbReference type="ARBA" id="ARBA00022741"/>
    </source>
</evidence>
<dbReference type="GO" id="GO:0005524">
    <property type="term" value="F:ATP binding"/>
    <property type="evidence" value="ECO:0007669"/>
    <property type="project" value="UniProtKB-KW"/>
</dbReference>
<evidence type="ECO:0000256" key="11">
    <source>
        <dbReference type="ARBA" id="ARBA00029766"/>
    </source>
</evidence>
<dbReference type="InterPro" id="IPR035907">
    <property type="entry name" value="Hppk_sf"/>
</dbReference>
<sequence>MQTEVVLSLGGNKGDREKLLFRTVELLHDHFQVFKVSKIYETAAWGSVAKGDFLNQLAVISTAFDPEEVLEIIQEIESDLGRTREELWGDRTMDIDILYFGKEIIHSDRLRIPHPFIAERKFVLVPLCELLPSMVHPITGKNSLQMLEECRDQSGVNVWVK</sequence>
<evidence type="ECO:0000313" key="15">
    <source>
        <dbReference type="Proteomes" id="UP000236736"/>
    </source>
</evidence>
<dbReference type="OrthoDB" id="9808041at2"/>
<reference evidence="15" key="1">
    <citation type="submission" date="2016-10" db="EMBL/GenBank/DDBJ databases">
        <authorList>
            <person name="Varghese N."/>
            <person name="Submissions S."/>
        </authorList>
    </citation>
    <scope>NUCLEOTIDE SEQUENCE [LARGE SCALE GENOMIC DNA]</scope>
    <source>
        <strain evidence="15">DSM 17298</strain>
    </source>
</reference>
<keyword evidence="7 14" id="KW-0418">Kinase</keyword>
<evidence type="ECO:0000256" key="3">
    <source>
        <dbReference type="ARBA" id="ARBA00013253"/>
    </source>
</evidence>
<evidence type="ECO:0000256" key="10">
    <source>
        <dbReference type="ARBA" id="ARBA00029409"/>
    </source>
</evidence>
<evidence type="ECO:0000256" key="7">
    <source>
        <dbReference type="ARBA" id="ARBA00022777"/>
    </source>
</evidence>